<protein>
    <submittedName>
        <fullName evidence="1">Uncharacterized protein</fullName>
    </submittedName>
</protein>
<name>A0A7W2ASN8_9BACL</name>
<reference evidence="1 2" key="1">
    <citation type="submission" date="2020-07" db="EMBL/GenBank/DDBJ databases">
        <title>Thermoactinomyces phylogeny.</title>
        <authorList>
            <person name="Dunlap C."/>
        </authorList>
    </citation>
    <scope>NUCLEOTIDE SEQUENCE [LARGE SCALE GENOMIC DNA]</scope>
    <source>
        <strain evidence="1 2">AMNI-1</strain>
    </source>
</reference>
<dbReference type="AlphaFoldDB" id="A0A7W2ASN8"/>
<organism evidence="1 2">
    <name type="scientific">Thermoactinomyces mirandus</name>
    <dbReference type="NCBI Taxonomy" id="2756294"/>
    <lineage>
        <taxon>Bacteria</taxon>
        <taxon>Bacillati</taxon>
        <taxon>Bacillota</taxon>
        <taxon>Bacilli</taxon>
        <taxon>Bacillales</taxon>
        <taxon>Thermoactinomycetaceae</taxon>
        <taxon>Thermoactinomyces</taxon>
    </lineage>
</organism>
<keyword evidence="2" id="KW-1185">Reference proteome</keyword>
<comment type="caution">
    <text evidence="1">The sequence shown here is derived from an EMBL/GenBank/DDBJ whole genome shotgun (WGS) entry which is preliminary data.</text>
</comment>
<dbReference type="EMBL" id="JACEOL010000071">
    <property type="protein sequence ID" value="MBA4603818.1"/>
    <property type="molecule type" value="Genomic_DNA"/>
</dbReference>
<dbReference type="Proteomes" id="UP000538292">
    <property type="component" value="Unassembled WGS sequence"/>
</dbReference>
<dbReference type="InterPro" id="IPR025544">
    <property type="entry name" value="YhzD"/>
</dbReference>
<evidence type="ECO:0000313" key="1">
    <source>
        <dbReference type="EMBL" id="MBA4603818.1"/>
    </source>
</evidence>
<proteinExistence type="predicted"/>
<sequence>MYHMTVYNVDGDLLYDGPINATNDDEAKTLGYAWISENGHQDKPHRIFHVTGRLISFKPHPFHMKKGANKA</sequence>
<evidence type="ECO:0000313" key="2">
    <source>
        <dbReference type="Proteomes" id="UP000538292"/>
    </source>
</evidence>
<gene>
    <name evidence="1" type="ORF">H2C83_16245</name>
</gene>
<dbReference type="Pfam" id="PF14120">
    <property type="entry name" value="YhzD"/>
    <property type="match status" value="1"/>
</dbReference>
<accession>A0A7W2ASN8</accession>